<dbReference type="Proteomes" id="UP000266178">
    <property type="component" value="Unassembled WGS sequence"/>
</dbReference>
<dbReference type="RefSeq" id="WP_147021239.1">
    <property type="nucleotide sequence ID" value="NZ_BJXM01000035.1"/>
</dbReference>
<reference evidence="1 2" key="1">
    <citation type="submission" date="2018-08" db="EMBL/GenBank/DDBJ databases">
        <title>Meiothermus granaticius genome AF-68 sequencing project.</title>
        <authorList>
            <person name="Da Costa M.S."/>
            <person name="Albuquerque L."/>
            <person name="Raposo P."/>
            <person name="Froufe H.J.C."/>
            <person name="Barroso C.S."/>
            <person name="Egas C."/>
        </authorList>
    </citation>
    <scope>NUCLEOTIDE SEQUENCE [LARGE SCALE GENOMIC DNA]</scope>
    <source>
        <strain evidence="1 2">AF-68</strain>
    </source>
</reference>
<organism evidence="1 2">
    <name type="scientific">Meiothermus granaticius NBRC 107808</name>
    <dbReference type="NCBI Taxonomy" id="1227551"/>
    <lineage>
        <taxon>Bacteria</taxon>
        <taxon>Thermotogati</taxon>
        <taxon>Deinococcota</taxon>
        <taxon>Deinococci</taxon>
        <taxon>Thermales</taxon>
        <taxon>Thermaceae</taxon>
        <taxon>Meiothermus</taxon>
    </lineage>
</organism>
<protein>
    <submittedName>
        <fullName evidence="1">Uncharacterized protein</fullName>
    </submittedName>
</protein>
<comment type="caution">
    <text evidence="1">The sequence shown here is derived from an EMBL/GenBank/DDBJ whole genome shotgun (WGS) entry which is preliminary data.</text>
</comment>
<evidence type="ECO:0000313" key="2">
    <source>
        <dbReference type="Proteomes" id="UP000266178"/>
    </source>
</evidence>
<evidence type="ECO:0000313" key="1">
    <source>
        <dbReference type="EMBL" id="RIH91775.1"/>
    </source>
</evidence>
<gene>
    <name evidence="1" type="ORF">Mgrana_02352</name>
</gene>
<keyword evidence="2" id="KW-1185">Reference proteome</keyword>
<name>A0A399F7R5_9DEIN</name>
<accession>A0A399F7R5</accession>
<dbReference type="AlphaFoldDB" id="A0A399F7R5"/>
<sequence length="72" mass="8315">MRLTVDLSEREMKGLRLVGKGKPETIARKMILEGIQIAQAKAELARPVKNPLNKEEIDELVHSVRRRNRVKR</sequence>
<dbReference type="EMBL" id="QWLB01000033">
    <property type="protein sequence ID" value="RIH91775.1"/>
    <property type="molecule type" value="Genomic_DNA"/>
</dbReference>
<proteinExistence type="predicted"/>